<evidence type="ECO:0008006" key="5">
    <source>
        <dbReference type="Google" id="ProtNLM"/>
    </source>
</evidence>
<feature type="coiled-coil region" evidence="1">
    <location>
        <begin position="27"/>
        <end position="54"/>
    </location>
</feature>
<protein>
    <recommendedName>
        <fullName evidence="5">Porin</fullName>
    </recommendedName>
</protein>
<reference evidence="3" key="1">
    <citation type="submission" date="2020-03" db="EMBL/GenBank/DDBJ databases">
        <authorList>
            <person name="Guo F."/>
        </authorList>
    </citation>
    <scope>NUCLEOTIDE SEQUENCE</scope>
    <source>
        <strain evidence="3">JCM 30134</strain>
    </source>
</reference>
<keyword evidence="2" id="KW-0732">Signal</keyword>
<dbReference type="EMBL" id="JAAONZ010000027">
    <property type="protein sequence ID" value="NHO68262.1"/>
    <property type="molecule type" value="Genomic_DNA"/>
</dbReference>
<dbReference type="AlphaFoldDB" id="A0A9E5MQ58"/>
<comment type="caution">
    <text evidence="3">The sequence shown here is derived from an EMBL/GenBank/DDBJ whole genome shotgun (WGS) entry which is preliminary data.</text>
</comment>
<evidence type="ECO:0000313" key="4">
    <source>
        <dbReference type="Proteomes" id="UP000787472"/>
    </source>
</evidence>
<feature type="chain" id="PRO_5038856341" description="Porin" evidence="2">
    <location>
        <begin position="21"/>
        <end position="413"/>
    </location>
</feature>
<dbReference type="Proteomes" id="UP000787472">
    <property type="component" value="Unassembled WGS sequence"/>
</dbReference>
<evidence type="ECO:0000256" key="1">
    <source>
        <dbReference type="SAM" id="Coils"/>
    </source>
</evidence>
<dbReference type="SUPFAM" id="SSF56935">
    <property type="entry name" value="Porins"/>
    <property type="match status" value="1"/>
</dbReference>
<proteinExistence type="predicted"/>
<name>A0A9E5MQ58_9GAMM</name>
<gene>
    <name evidence="3" type="ORF">G8770_22150</name>
</gene>
<sequence>MLKITLVASVVSLISMSASAEVSDAQWQQMMTRMSQMETRINALEAENAQLRAQGKVPQEDLTPLKQDVAQLQQHNSAASWSESVRLKGDFRYRYEAIDIEDVDDRERNRVRGRVNLVADLPSNTEVGFGIATGGDDPVSTNQTLGDGGSSKGVRLNLAYFKWAPVDNLYVTAGKFSNPLFRPQKSQLLWDGDWTPEGVGLVWGGDVLFASAMGNWIESDTRNGDDVYAWSVQAGVKLPLGGSSFTAALAYHDVPVDGLGPIFDDSFFGNTSVNDEYVYNYEMIELGAEFVFNLFDRPLSVFGNYVQNQDADDLDTGYEFGVNFGKASGTGTWQIGWRYEDLEADAVLGLLSDSDFAGGGTDAKGHRLSGAYGINKQWTAAFTWFIDNEFGETQLIDGPVDYDRLQLDLGFKY</sequence>
<keyword evidence="1" id="KW-0175">Coiled coil</keyword>
<evidence type="ECO:0000256" key="2">
    <source>
        <dbReference type="SAM" id="SignalP"/>
    </source>
</evidence>
<dbReference type="RefSeq" id="WP_167192102.1">
    <property type="nucleotide sequence ID" value="NZ_JAAONZ010000027.1"/>
</dbReference>
<dbReference type="Pfam" id="PF16930">
    <property type="entry name" value="Porin_5"/>
    <property type="match status" value="2"/>
</dbReference>
<organism evidence="3 4">
    <name type="scientific">Pseudomaricurvus hydrocarbonicus</name>
    <dbReference type="NCBI Taxonomy" id="1470433"/>
    <lineage>
        <taxon>Bacteria</taxon>
        <taxon>Pseudomonadati</taxon>
        <taxon>Pseudomonadota</taxon>
        <taxon>Gammaproteobacteria</taxon>
        <taxon>Cellvibrionales</taxon>
        <taxon>Cellvibrionaceae</taxon>
        <taxon>Pseudomaricurvus</taxon>
    </lineage>
</organism>
<accession>A0A9E5MQ58</accession>
<dbReference type="InterPro" id="IPR032638">
    <property type="entry name" value="Porin_5"/>
</dbReference>
<evidence type="ECO:0000313" key="3">
    <source>
        <dbReference type="EMBL" id="NHO68262.1"/>
    </source>
</evidence>
<keyword evidence="4" id="KW-1185">Reference proteome</keyword>
<feature type="signal peptide" evidence="2">
    <location>
        <begin position="1"/>
        <end position="20"/>
    </location>
</feature>